<comment type="caution">
    <text evidence="2">The sequence shown here is derived from an EMBL/GenBank/DDBJ whole genome shotgun (WGS) entry which is preliminary data.</text>
</comment>
<evidence type="ECO:0000259" key="1">
    <source>
        <dbReference type="Pfam" id="PF01939"/>
    </source>
</evidence>
<dbReference type="AlphaFoldDB" id="A0A0F9NKA2"/>
<dbReference type="GO" id="GO:0004519">
    <property type="term" value="F:endonuclease activity"/>
    <property type="evidence" value="ECO:0007669"/>
    <property type="project" value="InterPro"/>
</dbReference>
<evidence type="ECO:0000313" key="2">
    <source>
        <dbReference type="EMBL" id="KKN12407.1"/>
    </source>
</evidence>
<dbReference type="InterPro" id="IPR048301">
    <property type="entry name" value="NucS_C"/>
</dbReference>
<dbReference type="Gene3D" id="3.40.1350.10">
    <property type="match status" value="1"/>
</dbReference>
<dbReference type="Pfam" id="PF01939">
    <property type="entry name" value="NucS_C"/>
    <property type="match status" value="1"/>
</dbReference>
<organism evidence="2">
    <name type="scientific">marine sediment metagenome</name>
    <dbReference type="NCBI Taxonomy" id="412755"/>
    <lineage>
        <taxon>unclassified sequences</taxon>
        <taxon>metagenomes</taxon>
        <taxon>ecological metagenomes</taxon>
    </lineage>
</organism>
<dbReference type="GO" id="GO:0003676">
    <property type="term" value="F:nucleic acid binding"/>
    <property type="evidence" value="ECO:0007669"/>
    <property type="project" value="InterPro"/>
</dbReference>
<name>A0A0F9NKA2_9ZZZZ</name>
<dbReference type="InterPro" id="IPR011856">
    <property type="entry name" value="tRNA_endonuc-like_dom_sf"/>
</dbReference>
<protein>
    <recommendedName>
        <fullName evidence="1">Endonuclease NucS C-terminal domain-containing protein</fullName>
    </recommendedName>
</protein>
<gene>
    <name evidence="2" type="ORF">LCGC14_1016620</name>
</gene>
<dbReference type="EMBL" id="LAZR01004035">
    <property type="protein sequence ID" value="KKN12407.1"/>
    <property type="molecule type" value="Genomic_DNA"/>
</dbReference>
<accession>A0A0F9NKA2</accession>
<proteinExistence type="predicted"/>
<reference evidence="2" key="1">
    <citation type="journal article" date="2015" name="Nature">
        <title>Complex archaea that bridge the gap between prokaryotes and eukaryotes.</title>
        <authorList>
            <person name="Spang A."/>
            <person name="Saw J.H."/>
            <person name="Jorgensen S.L."/>
            <person name="Zaremba-Niedzwiedzka K."/>
            <person name="Martijn J."/>
            <person name="Lind A.E."/>
            <person name="van Eijk R."/>
            <person name="Schleper C."/>
            <person name="Guy L."/>
            <person name="Ettema T.J."/>
        </authorList>
    </citation>
    <scope>NUCLEOTIDE SEQUENCE</scope>
</reference>
<sequence length="172" mass="20652">MYERLETLLQKILIKFPIIIESDLRYLDNEYQLGNSNYIGDILFLDSNNKRLNVEIKIRIPPYSVFKDQLLNRYIKNIDNERVMYIAPKLTNKQREFCIKYNIEIREIDISDIITPYDTLTTIQISISNKEKLDNFKLFKRESYNSILIELIEFGEENNFKDSRINKIKKLN</sequence>
<feature type="domain" description="Endonuclease NucS C-terminal" evidence="1">
    <location>
        <begin position="6"/>
        <end position="109"/>
    </location>
</feature>